<protein>
    <submittedName>
        <fullName evidence="1">Aromatic ring-cleaving dioxygenase</fullName>
    </submittedName>
</protein>
<dbReference type="GO" id="GO:0051213">
    <property type="term" value="F:dioxygenase activity"/>
    <property type="evidence" value="ECO:0007669"/>
    <property type="project" value="UniProtKB-KW"/>
</dbReference>
<dbReference type="InterPro" id="IPR014980">
    <property type="entry name" value="DOPA_dioxygen"/>
</dbReference>
<organism evidence="1 2">
    <name type="scientific">Komagataeibacter xylinus NBRC 13693</name>
    <dbReference type="NCBI Taxonomy" id="1234668"/>
    <lineage>
        <taxon>Bacteria</taxon>
        <taxon>Pseudomonadati</taxon>
        <taxon>Pseudomonadota</taxon>
        <taxon>Alphaproteobacteria</taxon>
        <taxon>Acetobacterales</taxon>
        <taxon>Acetobacteraceae</taxon>
        <taxon>Komagataeibacter</taxon>
    </lineage>
</organism>
<dbReference type="Pfam" id="PF08883">
    <property type="entry name" value="DOPA_dioxygen"/>
    <property type="match status" value="1"/>
</dbReference>
<reference evidence="1 2" key="1">
    <citation type="submission" date="2012-11" db="EMBL/GenBank/DDBJ databases">
        <title>Whole genome sequence of Gluconacetobacter xylinus NBRC 13693.</title>
        <authorList>
            <person name="Azuma Y."/>
            <person name="Higashiura N."/>
            <person name="Hirakawa H."/>
            <person name="Matsushita K."/>
        </authorList>
    </citation>
    <scope>NUCLEOTIDE SEQUENCE [LARGE SCALE GENOMIC DNA]</scope>
    <source>
        <strain evidence="1 2">NBRC 13693</strain>
    </source>
</reference>
<evidence type="ECO:0000313" key="2">
    <source>
        <dbReference type="Proteomes" id="UP000032683"/>
    </source>
</evidence>
<dbReference type="InterPro" id="IPR023389">
    <property type="entry name" value="DOPA-like_sf"/>
</dbReference>
<dbReference type="SUPFAM" id="SSF143410">
    <property type="entry name" value="DOPA-like"/>
    <property type="match status" value="1"/>
</dbReference>
<dbReference type="Gene3D" id="3.30.70.1240">
    <property type="entry name" value="DOPA-like domains"/>
    <property type="match status" value="1"/>
</dbReference>
<sequence>MTDQTTTPRTIDEITSYHAHVYFDGAATRDTAARLRDQIADRFAVRLGRWHDVAVGPHVAPMYQVAFGTNLFATLVPWLMLNHAGLSILIHPGTTNPRRDHMRDSMWIGRPRALLSDRLPEHTFEPDGVGEINTHPDGSAMV</sequence>
<name>A0A0D6Q7L6_KOMXY</name>
<dbReference type="Proteomes" id="UP000032683">
    <property type="component" value="Unassembled WGS sequence"/>
</dbReference>
<dbReference type="PANTHER" id="PTHR36423:SF2">
    <property type="entry name" value="AFR070WP"/>
    <property type="match status" value="1"/>
</dbReference>
<accession>A0A0D6Q7L6</accession>
<proteinExistence type="predicted"/>
<gene>
    <name evidence="1" type="ORF">Gxy13693_020_006</name>
</gene>
<keyword evidence="1" id="KW-0560">Oxidoreductase</keyword>
<dbReference type="RefSeq" id="WP_048855975.1">
    <property type="nucleotide sequence ID" value="NZ_BANJ01000020.1"/>
</dbReference>
<dbReference type="EMBL" id="BANJ01000020">
    <property type="protein sequence ID" value="GAN99313.1"/>
    <property type="molecule type" value="Genomic_DNA"/>
</dbReference>
<dbReference type="AlphaFoldDB" id="A0A0D6Q7L6"/>
<keyword evidence="1" id="KW-0223">Dioxygenase</keyword>
<evidence type="ECO:0000313" key="1">
    <source>
        <dbReference type="EMBL" id="GAN99313.1"/>
    </source>
</evidence>
<dbReference type="GeneID" id="79187784"/>
<comment type="caution">
    <text evidence="1">The sequence shown here is derived from an EMBL/GenBank/DDBJ whole genome shotgun (WGS) entry which is preliminary data.</text>
</comment>
<dbReference type="PANTHER" id="PTHR36423">
    <property type="entry name" value="AFR070WP"/>
    <property type="match status" value="1"/>
</dbReference>